<protein>
    <submittedName>
        <fullName evidence="7">E3 ubiquitin protein ligase DRIP2</fullName>
    </submittedName>
</protein>
<accession>A0A9N7R768</accession>
<dbReference type="PANTHER" id="PTHR46293">
    <property type="entry name" value="E3 UBIQUITIN PROTEIN LIGASE DRIP1"/>
    <property type="match status" value="1"/>
</dbReference>
<dbReference type="AlphaFoldDB" id="A0A9N7R768"/>
<dbReference type="CDD" id="cd16525">
    <property type="entry name" value="RING-HC_PCGF"/>
    <property type="match status" value="1"/>
</dbReference>
<dbReference type="Pfam" id="PF13923">
    <property type="entry name" value="zf-C3HC4_2"/>
    <property type="match status" value="1"/>
</dbReference>
<dbReference type="PROSITE" id="PS50089">
    <property type="entry name" value="ZF_RING_2"/>
    <property type="match status" value="1"/>
</dbReference>
<feature type="domain" description="RING-type" evidence="6">
    <location>
        <begin position="109"/>
        <end position="150"/>
    </location>
</feature>
<evidence type="ECO:0000313" key="8">
    <source>
        <dbReference type="Proteomes" id="UP001153555"/>
    </source>
</evidence>
<reference evidence="7" key="1">
    <citation type="submission" date="2019-12" db="EMBL/GenBank/DDBJ databases">
        <authorList>
            <person name="Scholes J."/>
        </authorList>
    </citation>
    <scope>NUCLEOTIDE SEQUENCE</scope>
</reference>
<keyword evidence="8" id="KW-1185">Reference proteome</keyword>
<organism evidence="7 8">
    <name type="scientific">Striga hermonthica</name>
    <name type="common">Purple witchweed</name>
    <name type="synonym">Buchnera hermonthica</name>
    <dbReference type="NCBI Taxonomy" id="68872"/>
    <lineage>
        <taxon>Eukaryota</taxon>
        <taxon>Viridiplantae</taxon>
        <taxon>Streptophyta</taxon>
        <taxon>Embryophyta</taxon>
        <taxon>Tracheophyta</taxon>
        <taxon>Spermatophyta</taxon>
        <taxon>Magnoliopsida</taxon>
        <taxon>eudicotyledons</taxon>
        <taxon>Gunneridae</taxon>
        <taxon>Pentapetalae</taxon>
        <taxon>asterids</taxon>
        <taxon>lamiids</taxon>
        <taxon>Lamiales</taxon>
        <taxon>Orobanchaceae</taxon>
        <taxon>Buchnereae</taxon>
        <taxon>Striga</taxon>
    </lineage>
</organism>
<sequence>MIIIMPQKPFSFFSLSFRISFRPQLNTHSHTHRHALADHPPAATTALELRAHVLLSPKITSFSESFLRFTDARGREGNGRKFDPLFLGDTMAHQEVSVKRETVAPCMTCPLCHKLFRQATTIIECLHTFCRKCIYEKLSDEEMECCPICDTDLGCVPLEKLRPDHNLQDVRTKIFPCKRIKVNSPEVVTPVVLPAKRKERSLSSLVVSTPRVSTHTGMTGRRSKSVARKASKGSSFTIVKNTVDDPRESSGSPEMLNKLTQHIRQSSAVDEPSNDPSGSVGRENHSELWNGKLDIWKPLTCLVEAANRSKSSKLSTQGSVVKLEDQRSYDNEGPLGTNKHKEHRRKSKVKDEKNSSDNTPTESERPKKLRKIRQKAQNFGEFRVPPEVVVLDAASAKLERKSYPIWFSLVASDELKGDAPPLPQISASYLRIKDGSIPVSFIQKYLQRKLDLTSEVEVDIKCMGQTVVPSLPLNNLVDLWLQNTSREIVSATVGSSAKDFVMVLGYARRLTDS</sequence>
<evidence type="ECO:0000313" key="7">
    <source>
        <dbReference type="EMBL" id="CAA0815558.1"/>
    </source>
</evidence>
<dbReference type="EMBL" id="CACSLK010012531">
    <property type="protein sequence ID" value="CAA0815558.1"/>
    <property type="molecule type" value="Genomic_DNA"/>
</dbReference>
<evidence type="ECO:0000256" key="3">
    <source>
        <dbReference type="ARBA" id="ARBA00022833"/>
    </source>
</evidence>
<feature type="compositionally biased region" description="Basic residues" evidence="5">
    <location>
        <begin position="338"/>
        <end position="348"/>
    </location>
</feature>
<dbReference type="GO" id="GO:0008270">
    <property type="term" value="F:zinc ion binding"/>
    <property type="evidence" value="ECO:0007669"/>
    <property type="project" value="UniProtKB-KW"/>
</dbReference>
<dbReference type="Proteomes" id="UP001153555">
    <property type="component" value="Unassembled WGS sequence"/>
</dbReference>
<dbReference type="InterPro" id="IPR017907">
    <property type="entry name" value="Znf_RING_CS"/>
</dbReference>
<keyword evidence="1" id="KW-0479">Metal-binding</keyword>
<feature type="compositionally biased region" description="Polar residues" evidence="5">
    <location>
        <begin position="204"/>
        <end position="217"/>
    </location>
</feature>
<dbReference type="PROSITE" id="PS00518">
    <property type="entry name" value="ZF_RING_1"/>
    <property type="match status" value="1"/>
</dbReference>
<dbReference type="SMART" id="SM00184">
    <property type="entry name" value="RING"/>
    <property type="match status" value="1"/>
</dbReference>
<dbReference type="OrthoDB" id="1305878at2759"/>
<comment type="caution">
    <text evidence="7">The sequence shown here is derived from an EMBL/GenBank/DDBJ whole genome shotgun (WGS) entry which is preliminary data.</text>
</comment>
<evidence type="ECO:0000256" key="2">
    <source>
        <dbReference type="ARBA" id="ARBA00022771"/>
    </source>
</evidence>
<evidence type="ECO:0000256" key="1">
    <source>
        <dbReference type="ARBA" id="ARBA00022723"/>
    </source>
</evidence>
<evidence type="ECO:0000256" key="5">
    <source>
        <dbReference type="SAM" id="MobiDB-lite"/>
    </source>
</evidence>
<feature type="region of interest" description="Disordered" evidence="5">
    <location>
        <begin position="204"/>
        <end position="286"/>
    </location>
</feature>
<keyword evidence="3" id="KW-0862">Zinc</keyword>
<dbReference type="InterPro" id="IPR013083">
    <property type="entry name" value="Znf_RING/FYVE/PHD"/>
</dbReference>
<feature type="compositionally biased region" description="Polar residues" evidence="5">
    <location>
        <begin position="308"/>
        <end position="319"/>
    </location>
</feature>
<dbReference type="Gene3D" id="3.30.40.10">
    <property type="entry name" value="Zinc/RING finger domain, C3HC4 (zinc finger)"/>
    <property type="match status" value="1"/>
</dbReference>
<gene>
    <name evidence="7" type="ORF">SHERM_15572</name>
</gene>
<feature type="compositionally biased region" description="Polar residues" evidence="5">
    <location>
        <begin position="258"/>
        <end position="268"/>
    </location>
</feature>
<name>A0A9N7R768_STRHE</name>
<feature type="compositionally biased region" description="Basic residues" evidence="5">
    <location>
        <begin position="221"/>
        <end position="231"/>
    </location>
</feature>
<dbReference type="SUPFAM" id="SSF57850">
    <property type="entry name" value="RING/U-box"/>
    <property type="match status" value="1"/>
</dbReference>
<dbReference type="PANTHER" id="PTHR46293:SF1">
    <property type="entry name" value="OS03G0632800 PROTEIN"/>
    <property type="match status" value="1"/>
</dbReference>
<dbReference type="InterPro" id="IPR001841">
    <property type="entry name" value="Znf_RING"/>
</dbReference>
<dbReference type="GO" id="GO:0004842">
    <property type="term" value="F:ubiquitin-protein transferase activity"/>
    <property type="evidence" value="ECO:0007669"/>
    <property type="project" value="InterPro"/>
</dbReference>
<evidence type="ECO:0000259" key="6">
    <source>
        <dbReference type="PROSITE" id="PS50089"/>
    </source>
</evidence>
<feature type="region of interest" description="Disordered" evidence="5">
    <location>
        <begin position="308"/>
        <end position="372"/>
    </location>
</feature>
<evidence type="ECO:0000256" key="4">
    <source>
        <dbReference type="PROSITE-ProRule" id="PRU00175"/>
    </source>
</evidence>
<dbReference type="InterPro" id="IPR044807">
    <property type="entry name" value="DRIP1-like"/>
</dbReference>
<keyword evidence="2 4" id="KW-0863">Zinc-finger</keyword>
<proteinExistence type="predicted"/>